<dbReference type="Pfam" id="PF00561">
    <property type="entry name" value="Abhydrolase_1"/>
    <property type="match status" value="1"/>
</dbReference>
<protein>
    <submittedName>
        <fullName evidence="3">Alpha/beta hydrolase</fullName>
    </submittedName>
</protein>
<sequence length="241" mass="25382">MFAHYWGGSAHTWDAVVGRLPEGRDTVRFDQRGWGASRTLPGPYGLDRLADDLLGVVRGLGLDSFVLVGHSMGGKVSQLAAARRPEGLAGLLLLAPAPPRPAPAVTAEYQRFLSHAYDSRQSVEQALDRALTAAPLEGAVRETAVRDSLAADEAARREWPLRGITADITAAVGRIDVPVLVMAGEHDAVEPESVLRQCLLPYIPHARLDVVPGSGHLLPLEAPGAVAEAVEGFVAGLGGGT</sequence>
<dbReference type="SUPFAM" id="SSF53474">
    <property type="entry name" value="alpha/beta-Hydrolases"/>
    <property type="match status" value="1"/>
</dbReference>
<gene>
    <name evidence="3" type="ORF">GCM10010357_45890</name>
</gene>
<evidence type="ECO:0000313" key="4">
    <source>
        <dbReference type="Proteomes" id="UP001500879"/>
    </source>
</evidence>
<proteinExistence type="predicted"/>
<dbReference type="PANTHER" id="PTHR43798">
    <property type="entry name" value="MONOACYLGLYCEROL LIPASE"/>
    <property type="match status" value="1"/>
</dbReference>
<accession>A0ABP3ITV0</accession>
<feature type="domain" description="AB hydrolase-1" evidence="2">
    <location>
        <begin position="4"/>
        <end position="223"/>
    </location>
</feature>
<organism evidence="3 4">
    <name type="scientific">Streptomyces luteireticuli</name>
    <dbReference type="NCBI Taxonomy" id="173858"/>
    <lineage>
        <taxon>Bacteria</taxon>
        <taxon>Bacillati</taxon>
        <taxon>Actinomycetota</taxon>
        <taxon>Actinomycetes</taxon>
        <taxon>Kitasatosporales</taxon>
        <taxon>Streptomycetaceae</taxon>
        <taxon>Streptomyces</taxon>
    </lineage>
</organism>
<keyword evidence="1 3" id="KW-0378">Hydrolase</keyword>
<dbReference type="PANTHER" id="PTHR43798:SF31">
    <property type="entry name" value="AB HYDROLASE SUPERFAMILY PROTEIN YCLE"/>
    <property type="match status" value="1"/>
</dbReference>
<dbReference type="Proteomes" id="UP001500879">
    <property type="component" value="Unassembled WGS sequence"/>
</dbReference>
<name>A0ABP3ITV0_9ACTN</name>
<dbReference type="InterPro" id="IPR000073">
    <property type="entry name" value="AB_hydrolase_1"/>
</dbReference>
<dbReference type="PRINTS" id="PR00111">
    <property type="entry name" value="ABHYDROLASE"/>
</dbReference>
<comment type="caution">
    <text evidence="3">The sequence shown here is derived from an EMBL/GenBank/DDBJ whole genome shotgun (WGS) entry which is preliminary data.</text>
</comment>
<dbReference type="InterPro" id="IPR050266">
    <property type="entry name" value="AB_hydrolase_sf"/>
</dbReference>
<dbReference type="InterPro" id="IPR029058">
    <property type="entry name" value="AB_hydrolase_fold"/>
</dbReference>
<keyword evidence="4" id="KW-1185">Reference proteome</keyword>
<reference evidence="4" key="1">
    <citation type="journal article" date="2019" name="Int. J. Syst. Evol. Microbiol.">
        <title>The Global Catalogue of Microorganisms (GCM) 10K type strain sequencing project: providing services to taxonomists for standard genome sequencing and annotation.</title>
        <authorList>
            <consortium name="The Broad Institute Genomics Platform"/>
            <consortium name="The Broad Institute Genome Sequencing Center for Infectious Disease"/>
            <person name="Wu L."/>
            <person name="Ma J."/>
        </authorList>
    </citation>
    <scope>NUCLEOTIDE SEQUENCE [LARGE SCALE GENOMIC DNA]</scope>
    <source>
        <strain evidence="4">JCM 4788</strain>
    </source>
</reference>
<evidence type="ECO:0000256" key="1">
    <source>
        <dbReference type="ARBA" id="ARBA00022801"/>
    </source>
</evidence>
<dbReference type="GO" id="GO:0016787">
    <property type="term" value="F:hydrolase activity"/>
    <property type="evidence" value="ECO:0007669"/>
    <property type="project" value="UniProtKB-KW"/>
</dbReference>
<evidence type="ECO:0000313" key="3">
    <source>
        <dbReference type="EMBL" id="GAA0419375.1"/>
    </source>
</evidence>
<evidence type="ECO:0000259" key="2">
    <source>
        <dbReference type="Pfam" id="PF00561"/>
    </source>
</evidence>
<dbReference type="Gene3D" id="3.40.50.1820">
    <property type="entry name" value="alpha/beta hydrolase"/>
    <property type="match status" value="1"/>
</dbReference>
<dbReference type="EMBL" id="BAAABX010000049">
    <property type="protein sequence ID" value="GAA0419375.1"/>
    <property type="molecule type" value="Genomic_DNA"/>
</dbReference>